<keyword evidence="7" id="KW-0342">GTP-binding</keyword>
<dbReference type="Gene3D" id="2.60.120.10">
    <property type="entry name" value="Jelly Rolls"/>
    <property type="match status" value="1"/>
</dbReference>
<dbReference type="InterPro" id="IPR006375">
    <property type="entry name" value="Man1P_GuaTrfase/Man6P_Isoase"/>
</dbReference>
<evidence type="ECO:0000256" key="7">
    <source>
        <dbReference type="ARBA" id="ARBA00023134"/>
    </source>
</evidence>
<evidence type="ECO:0000313" key="15">
    <source>
        <dbReference type="Proteomes" id="UP000663211"/>
    </source>
</evidence>
<evidence type="ECO:0000259" key="10">
    <source>
        <dbReference type="Pfam" id="PF00483"/>
    </source>
</evidence>
<dbReference type="EMBL" id="KY574553">
    <property type="protein sequence ID" value="ARO72804.1"/>
    <property type="molecule type" value="Genomic_DNA"/>
</dbReference>
<evidence type="ECO:0000256" key="5">
    <source>
        <dbReference type="ARBA" id="ARBA00022695"/>
    </source>
</evidence>
<evidence type="ECO:0000256" key="6">
    <source>
        <dbReference type="ARBA" id="ARBA00022741"/>
    </source>
</evidence>
<comment type="similarity">
    <text evidence="2 9">Belongs to the mannose-6-phosphate isomerase type 2 family.</text>
</comment>
<evidence type="ECO:0000256" key="3">
    <source>
        <dbReference type="ARBA" id="ARBA00012387"/>
    </source>
</evidence>
<dbReference type="GO" id="GO:0009298">
    <property type="term" value="P:GDP-mannose biosynthetic process"/>
    <property type="evidence" value="ECO:0007669"/>
    <property type="project" value="UniProtKB-UniPathway"/>
</dbReference>
<dbReference type="PANTHER" id="PTHR46390:SF1">
    <property type="entry name" value="MANNOSE-1-PHOSPHATE GUANYLYLTRANSFERASE"/>
    <property type="match status" value="1"/>
</dbReference>
<comment type="catalytic activity">
    <reaction evidence="8">
        <text>alpha-D-mannose 1-phosphate + GTP + H(+) = GDP-alpha-D-mannose + diphosphate</text>
        <dbReference type="Rhea" id="RHEA:15229"/>
        <dbReference type="ChEBI" id="CHEBI:15378"/>
        <dbReference type="ChEBI" id="CHEBI:33019"/>
        <dbReference type="ChEBI" id="CHEBI:37565"/>
        <dbReference type="ChEBI" id="CHEBI:57527"/>
        <dbReference type="ChEBI" id="CHEBI:58409"/>
        <dbReference type="EC" id="2.7.7.13"/>
    </reaction>
</comment>
<dbReference type="InterPro" id="IPR049577">
    <property type="entry name" value="GMPP_N"/>
</dbReference>
<dbReference type="Pfam" id="PF22640">
    <property type="entry name" value="ManC_GMP_beta-helix"/>
    <property type="match status" value="1"/>
</dbReference>
<dbReference type="GO" id="GO:0016853">
    <property type="term" value="F:isomerase activity"/>
    <property type="evidence" value="ECO:0007669"/>
    <property type="project" value="UniProtKB-KW"/>
</dbReference>
<feature type="domain" description="Nucleotidyl transferase" evidence="10">
    <location>
        <begin position="12"/>
        <end position="301"/>
    </location>
</feature>
<dbReference type="GO" id="GO:0005525">
    <property type="term" value="F:GTP binding"/>
    <property type="evidence" value="ECO:0007669"/>
    <property type="project" value="UniProtKB-KW"/>
</dbReference>
<dbReference type="GO" id="GO:0004475">
    <property type="term" value="F:mannose-1-phosphate guanylyltransferase (GTP) activity"/>
    <property type="evidence" value="ECO:0007669"/>
    <property type="project" value="UniProtKB-EC"/>
</dbReference>
<evidence type="ECO:0000256" key="2">
    <source>
        <dbReference type="ARBA" id="ARBA00006115"/>
    </source>
</evidence>
<dbReference type="NCBIfam" id="TIGR01479">
    <property type="entry name" value="GMP_PMI"/>
    <property type="match status" value="1"/>
</dbReference>
<dbReference type="CDD" id="cd02509">
    <property type="entry name" value="GDP-M1P_Guanylyltransferase"/>
    <property type="match status" value="1"/>
</dbReference>
<dbReference type="Pfam" id="PF01050">
    <property type="entry name" value="MannoseP_isomer"/>
    <property type="match status" value="1"/>
</dbReference>
<evidence type="ECO:0000256" key="1">
    <source>
        <dbReference type="ARBA" id="ARBA00004823"/>
    </source>
</evidence>
<dbReference type="InterPro" id="IPR005835">
    <property type="entry name" value="NTP_transferase_dom"/>
</dbReference>
<dbReference type="EMBL" id="CP070296">
    <property type="protein sequence ID" value="QST75224.1"/>
    <property type="molecule type" value="Genomic_DNA"/>
</dbReference>
<proteinExistence type="inferred from homology"/>
<reference evidence="13" key="1">
    <citation type="journal article" date="2017" name="Carbohydr. Res.">
        <title>Structures and gene clusters of the O-antigens of Escherichia albertii O3, O4, O6, and O7.</title>
        <authorList>
            <person name="Naumenko O.I."/>
            <person name="Zheng H."/>
            <person name="Senchenkova S.N."/>
            <person name="Wang H."/>
            <person name="Li Q."/>
            <person name="Shashkov A.S."/>
            <person name="Wang J."/>
            <person name="Knirel Y.A."/>
            <person name="Xiong Y."/>
        </authorList>
    </citation>
    <scope>NUCLEOTIDE SEQUENCE</scope>
    <source>
        <strain evidence="13">D140513</strain>
    </source>
</reference>
<dbReference type="AlphaFoldDB" id="A0A1Z1EDX6"/>
<dbReference type="InterPro" id="IPR029044">
    <property type="entry name" value="Nucleotide-diphossugar_trans"/>
</dbReference>
<evidence type="ECO:0000256" key="8">
    <source>
        <dbReference type="ARBA" id="ARBA00047343"/>
    </source>
</evidence>
<keyword evidence="14" id="KW-0413">Isomerase</keyword>
<organism evidence="13">
    <name type="scientific">Escherichia albertii</name>
    <dbReference type="NCBI Taxonomy" id="208962"/>
    <lineage>
        <taxon>Bacteria</taxon>
        <taxon>Pseudomonadati</taxon>
        <taxon>Pseudomonadota</taxon>
        <taxon>Gammaproteobacteria</taxon>
        <taxon>Enterobacterales</taxon>
        <taxon>Enterobacteriaceae</taxon>
        <taxon>Escherichia</taxon>
    </lineage>
</organism>
<keyword evidence="4 13" id="KW-0808">Transferase</keyword>
<dbReference type="InterPro" id="IPR001538">
    <property type="entry name" value="Man6P_isomerase-2_C"/>
</dbReference>
<name>A0A1Z1EDX6_ESCAL</name>
<dbReference type="SUPFAM" id="SSF53448">
    <property type="entry name" value="Nucleotide-diphospho-sugar transferases"/>
    <property type="match status" value="1"/>
</dbReference>
<evidence type="ECO:0000259" key="12">
    <source>
        <dbReference type="Pfam" id="PF22640"/>
    </source>
</evidence>
<dbReference type="Pfam" id="PF00483">
    <property type="entry name" value="NTP_transferase"/>
    <property type="match status" value="1"/>
</dbReference>
<dbReference type="PANTHER" id="PTHR46390">
    <property type="entry name" value="MANNOSE-1-PHOSPHATE GUANYLYLTRANSFERASE"/>
    <property type="match status" value="1"/>
</dbReference>
<reference evidence="14 15" key="2">
    <citation type="submission" date="2021-03" db="EMBL/GenBank/DDBJ databases">
        <title>Comparative genomics of Chinese and international isolates of Escherichia albertii: population structure and evolution of virulence and antimicrobial resistance.</title>
        <authorList>
            <person name="Wang H."/>
            <person name="Xiong Y."/>
            <person name="Luo L."/>
        </authorList>
    </citation>
    <scope>NUCLEOTIDE SEQUENCE [LARGE SCALE GENOMIC DNA]</scope>
    <source>
        <strain evidence="14 15">Sample 165</strain>
    </source>
</reference>
<dbReference type="InterPro" id="IPR051161">
    <property type="entry name" value="Mannose-6P_isomerase_type2"/>
</dbReference>
<accession>A0A1Z1EDX6</accession>
<evidence type="ECO:0000256" key="4">
    <source>
        <dbReference type="ARBA" id="ARBA00022679"/>
    </source>
</evidence>
<dbReference type="Proteomes" id="UP000663211">
    <property type="component" value="Chromosome"/>
</dbReference>
<evidence type="ECO:0000256" key="9">
    <source>
        <dbReference type="RuleBase" id="RU004190"/>
    </source>
</evidence>
<dbReference type="FunFam" id="2.60.120.10:FF:000032">
    <property type="entry name" value="Mannose-1-phosphate guanylyltransferase/mannose-6-phosphate isomerase"/>
    <property type="match status" value="1"/>
</dbReference>
<evidence type="ECO:0000313" key="13">
    <source>
        <dbReference type="EMBL" id="ARO72804.1"/>
    </source>
</evidence>
<dbReference type="RefSeq" id="WP_038430136.1">
    <property type="nucleotide sequence ID" value="NZ_BBVM01000007.1"/>
</dbReference>
<dbReference type="EC" id="2.7.7.13" evidence="3"/>
<dbReference type="InterPro" id="IPR054566">
    <property type="entry name" value="ManC/GMP-like_b-helix"/>
</dbReference>
<feature type="domain" description="MannoseP isomerase/GMP-like beta-helix" evidence="12">
    <location>
        <begin position="311"/>
        <end position="362"/>
    </location>
</feature>
<sequence>MLNVQEISTLFPVVMAGGSGSRLWPLSRALYPKQFLSLIGRTSMLQKTLKRLDGMYCQKPVVICNELHRFVVAEQLRNIDMLSNNIILEPEGRNTAPAIALAALTAIKENTEQDPLLLVLAADHVIEDEVEFRNNVLSAIELANQGHLVTFGIVPTHAETGYGYIKRGEVLDYGMPDETVAGYAVEAFVEKPDLATAEKFLASQEYYWNSGMFLFRAKRYIEELKKYRPDILDACERAFNSSRPDLDFVRINSEEFLKCPAESIDYAVMEKTAEAAVVPLSVGWSDVGSWASLWDISTKTKDGNVLQGDIIVSNSQNSYINAESALVAAVGIDNLVVIQTKDAVLIANKNDVQDVKKIVTKLKLEGRQEYYSHSEVFRPWGKYETIGQGNRYKVKRITVKPNEGLSLRLHHHRSEHWIVVSGTARVTLSGKSRLLVTNESVYIPAGTDYSLENQGIIPLELIEVSSGDYLEEDDIVRFTNRYQNQ</sequence>
<dbReference type="SUPFAM" id="SSF51182">
    <property type="entry name" value="RmlC-like cupins"/>
    <property type="match status" value="1"/>
</dbReference>
<keyword evidence="5 13" id="KW-0548">Nucleotidyltransferase</keyword>
<gene>
    <name evidence="14" type="ORF">JRC44_09260</name>
</gene>
<dbReference type="GO" id="GO:0000271">
    <property type="term" value="P:polysaccharide biosynthetic process"/>
    <property type="evidence" value="ECO:0007669"/>
    <property type="project" value="InterPro"/>
</dbReference>
<dbReference type="UniPathway" id="UPA00126">
    <property type="reaction ID" value="UER00930"/>
</dbReference>
<keyword evidence="6" id="KW-0547">Nucleotide-binding</keyword>
<evidence type="ECO:0000259" key="11">
    <source>
        <dbReference type="Pfam" id="PF01050"/>
    </source>
</evidence>
<comment type="pathway">
    <text evidence="1">Nucleotide-sugar biosynthesis; GDP-alpha-D-mannose biosynthesis; GDP-alpha-D-mannose from alpha-D-mannose 1-phosphate (GTP route): step 1/1.</text>
</comment>
<dbReference type="CDD" id="cd02213">
    <property type="entry name" value="cupin_PMI_typeII_C"/>
    <property type="match status" value="1"/>
</dbReference>
<evidence type="ECO:0000313" key="14">
    <source>
        <dbReference type="EMBL" id="QST75224.1"/>
    </source>
</evidence>
<dbReference type="InterPro" id="IPR014710">
    <property type="entry name" value="RmlC-like_jellyroll"/>
</dbReference>
<feature type="domain" description="Mannose-6-phosphate isomerase type II C-terminal" evidence="11">
    <location>
        <begin position="366"/>
        <end position="479"/>
    </location>
</feature>
<dbReference type="Gene3D" id="3.90.550.10">
    <property type="entry name" value="Spore Coat Polysaccharide Biosynthesis Protein SpsA, Chain A"/>
    <property type="match status" value="1"/>
</dbReference>
<dbReference type="FunFam" id="3.90.550.10:FF:000046">
    <property type="entry name" value="Mannose-1-phosphate guanylyltransferase (GDP)"/>
    <property type="match status" value="1"/>
</dbReference>
<protein>
    <recommendedName>
        <fullName evidence="3">mannose-1-phosphate guanylyltransferase</fullName>
        <ecNumber evidence="3">2.7.7.13</ecNumber>
    </recommendedName>
</protein>
<dbReference type="InterPro" id="IPR011051">
    <property type="entry name" value="RmlC_Cupin_sf"/>
</dbReference>